<dbReference type="EMBL" id="CASHTH010004161">
    <property type="protein sequence ID" value="CAI8054231.1"/>
    <property type="molecule type" value="Genomic_DNA"/>
</dbReference>
<proteinExistence type="predicted"/>
<dbReference type="AlphaFoldDB" id="A0AA35TWB2"/>
<accession>A0AA35TWB2</accession>
<comment type="caution">
    <text evidence="2">The sequence shown here is derived from an EMBL/GenBank/DDBJ whole genome shotgun (WGS) entry which is preliminary data.</text>
</comment>
<evidence type="ECO:0000256" key="1">
    <source>
        <dbReference type="SAM" id="MobiDB-lite"/>
    </source>
</evidence>
<name>A0AA35TWB2_GEOBA</name>
<feature type="region of interest" description="Disordered" evidence="1">
    <location>
        <begin position="55"/>
        <end position="74"/>
    </location>
</feature>
<evidence type="ECO:0000313" key="2">
    <source>
        <dbReference type="EMBL" id="CAI8054231.1"/>
    </source>
</evidence>
<gene>
    <name evidence="2" type="ORF">GBAR_LOCUS29625</name>
</gene>
<sequence length="74" mass="8274">MIYFIVSLDNEKDTVCSSQPDFTCSAKCLRLFMTAVQEGLTQRIKRAPITFRTTSEAGTNRVGESSWCSSQHGH</sequence>
<protein>
    <submittedName>
        <fullName evidence="2">Uncharacterized protein</fullName>
    </submittedName>
</protein>
<dbReference type="Proteomes" id="UP001174909">
    <property type="component" value="Unassembled WGS sequence"/>
</dbReference>
<organism evidence="2 3">
    <name type="scientific">Geodia barretti</name>
    <name type="common">Barrett's horny sponge</name>
    <dbReference type="NCBI Taxonomy" id="519541"/>
    <lineage>
        <taxon>Eukaryota</taxon>
        <taxon>Metazoa</taxon>
        <taxon>Porifera</taxon>
        <taxon>Demospongiae</taxon>
        <taxon>Heteroscleromorpha</taxon>
        <taxon>Tetractinellida</taxon>
        <taxon>Astrophorina</taxon>
        <taxon>Geodiidae</taxon>
        <taxon>Geodia</taxon>
    </lineage>
</organism>
<evidence type="ECO:0000313" key="3">
    <source>
        <dbReference type="Proteomes" id="UP001174909"/>
    </source>
</evidence>
<keyword evidence="3" id="KW-1185">Reference proteome</keyword>
<reference evidence="2" key="1">
    <citation type="submission" date="2023-03" db="EMBL/GenBank/DDBJ databases">
        <authorList>
            <person name="Steffen K."/>
            <person name="Cardenas P."/>
        </authorList>
    </citation>
    <scope>NUCLEOTIDE SEQUENCE</scope>
</reference>